<keyword evidence="2" id="KW-1185">Reference proteome</keyword>
<dbReference type="Gene3D" id="1.10.150.50">
    <property type="entry name" value="Transcription Factor, Ets-1"/>
    <property type="match status" value="1"/>
</dbReference>
<protein>
    <recommendedName>
        <fullName evidence="3">SAM domain-containing protein</fullName>
    </recommendedName>
</protein>
<dbReference type="STRING" id="64791.A0A151X183"/>
<dbReference type="Proteomes" id="UP000075809">
    <property type="component" value="Unassembled WGS sequence"/>
</dbReference>
<accession>A0A151X183</accession>
<dbReference type="EMBL" id="KQ982587">
    <property type="protein sequence ID" value="KYQ54151.1"/>
    <property type="molecule type" value="Genomic_DNA"/>
</dbReference>
<dbReference type="SUPFAM" id="SSF47769">
    <property type="entry name" value="SAM/Pointed domain"/>
    <property type="match status" value="1"/>
</dbReference>
<organism evidence="1 2">
    <name type="scientific">Mycetomoellerius zeteki</name>
    <dbReference type="NCBI Taxonomy" id="64791"/>
    <lineage>
        <taxon>Eukaryota</taxon>
        <taxon>Metazoa</taxon>
        <taxon>Ecdysozoa</taxon>
        <taxon>Arthropoda</taxon>
        <taxon>Hexapoda</taxon>
        <taxon>Insecta</taxon>
        <taxon>Pterygota</taxon>
        <taxon>Neoptera</taxon>
        <taxon>Endopterygota</taxon>
        <taxon>Hymenoptera</taxon>
        <taxon>Apocrita</taxon>
        <taxon>Aculeata</taxon>
        <taxon>Formicoidea</taxon>
        <taxon>Formicidae</taxon>
        <taxon>Myrmicinae</taxon>
        <taxon>Mycetomoellerius</taxon>
    </lineage>
</organism>
<gene>
    <name evidence="1" type="ORF">ALC60_06948</name>
</gene>
<dbReference type="AlphaFoldDB" id="A0A151X183"/>
<evidence type="ECO:0000313" key="1">
    <source>
        <dbReference type="EMBL" id="KYQ54151.1"/>
    </source>
</evidence>
<dbReference type="InterPro" id="IPR013761">
    <property type="entry name" value="SAM/pointed_sf"/>
</dbReference>
<reference evidence="1 2" key="1">
    <citation type="submission" date="2015-09" db="EMBL/GenBank/DDBJ databases">
        <title>Trachymyrmex zeteki WGS genome.</title>
        <authorList>
            <person name="Nygaard S."/>
            <person name="Hu H."/>
            <person name="Boomsma J."/>
            <person name="Zhang G."/>
        </authorList>
    </citation>
    <scope>NUCLEOTIDE SEQUENCE [LARGE SCALE GENOMIC DNA]</scope>
    <source>
        <strain evidence="1">Tzet28-1</strain>
        <tissue evidence="1">Whole body</tissue>
    </source>
</reference>
<sequence>MSSFVEETLEAWNLSEYIEKFKDEKIDEQVFLHMPESMVKELIPIIGKRFHFLENRQKLLENENKSFISESSDNLCVNESDDAISIASSSSINLFHRGKKLKQLLSESSCGKKILSQTRLTPSDRNKICHFIIDRLLCKFKKITPEQFQEWSAEIVSVFKYENVSTYYVPSNTKFKRLANGKLWDKYNNLKRYIKNNKVEEKENIDESNLDCEETLQKLHIIQPNDPDLTTFWKETFKERQKDISIENYYEEYPILKTSIGAILNIAELEPKLQKRKEKLQTFGLTLQLMIVAIGTILNLTDFYIIINNVKYVSTTLMSAVNLCFQAFFALDAKYPVNSEMIWYFLQHQVYGITDEEHTRNFISVDVAWHYIQELMSASEEQLK</sequence>
<name>A0A151X183_9HYME</name>
<evidence type="ECO:0000313" key="2">
    <source>
        <dbReference type="Proteomes" id="UP000075809"/>
    </source>
</evidence>
<evidence type="ECO:0008006" key="3">
    <source>
        <dbReference type="Google" id="ProtNLM"/>
    </source>
</evidence>
<proteinExistence type="predicted"/>